<organism evidence="1">
    <name type="scientific">marine metagenome</name>
    <dbReference type="NCBI Taxonomy" id="408172"/>
    <lineage>
        <taxon>unclassified sequences</taxon>
        <taxon>metagenomes</taxon>
        <taxon>ecological metagenomes</taxon>
    </lineage>
</organism>
<gene>
    <name evidence="1" type="ORF">METZ01_LOCUS383333</name>
</gene>
<sequence length="35" mass="3748">MLNANKVILALSCLCFAAGIALSVPFPFESQREGH</sequence>
<protein>
    <submittedName>
        <fullName evidence="1">Uncharacterized protein</fullName>
    </submittedName>
</protein>
<name>A0A382U862_9ZZZZ</name>
<dbReference type="EMBL" id="UINC01142256">
    <property type="protein sequence ID" value="SVD30479.1"/>
    <property type="molecule type" value="Genomic_DNA"/>
</dbReference>
<proteinExistence type="predicted"/>
<evidence type="ECO:0000313" key="1">
    <source>
        <dbReference type="EMBL" id="SVD30479.1"/>
    </source>
</evidence>
<accession>A0A382U862</accession>
<dbReference type="AlphaFoldDB" id="A0A382U862"/>
<feature type="non-terminal residue" evidence="1">
    <location>
        <position position="35"/>
    </location>
</feature>
<reference evidence="1" key="1">
    <citation type="submission" date="2018-05" db="EMBL/GenBank/DDBJ databases">
        <authorList>
            <person name="Lanie J.A."/>
            <person name="Ng W.-L."/>
            <person name="Kazmierczak K.M."/>
            <person name="Andrzejewski T.M."/>
            <person name="Davidsen T.M."/>
            <person name="Wayne K.J."/>
            <person name="Tettelin H."/>
            <person name="Glass J.I."/>
            <person name="Rusch D."/>
            <person name="Podicherti R."/>
            <person name="Tsui H.-C.T."/>
            <person name="Winkler M.E."/>
        </authorList>
    </citation>
    <scope>NUCLEOTIDE SEQUENCE</scope>
</reference>